<dbReference type="VEuPathDB" id="VectorBase:MDOA009118"/>
<dbReference type="InterPro" id="IPR001128">
    <property type="entry name" value="Cyt_P450"/>
</dbReference>
<keyword evidence="6 8" id="KW-0408">Iron</keyword>
<protein>
    <submittedName>
        <fullName evidence="9">Uncharacterized protein</fullName>
    </submittedName>
</protein>
<reference evidence="9" key="1">
    <citation type="submission" date="2020-05" db="UniProtKB">
        <authorList>
            <consortium name="EnsemblMetazoa"/>
        </authorList>
    </citation>
    <scope>IDENTIFICATION</scope>
    <source>
        <strain evidence="9">Aabys</strain>
    </source>
</reference>
<keyword evidence="5" id="KW-0560">Oxidoreductase</keyword>
<keyword evidence="3 8" id="KW-0349">Heme</keyword>
<dbReference type="SUPFAM" id="SSF48264">
    <property type="entry name" value="Cytochrome P450"/>
    <property type="match status" value="2"/>
</dbReference>
<dbReference type="Gene3D" id="1.10.630.10">
    <property type="entry name" value="Cytochrome P450"/>
    <property type="match status" value="2"/>
</dbReference>
<dbReference type="GO" id="GO:0005506">
    <property type="term" value="F:iron ion binding"/>
    <property type="evidence" value="ECO:0007669"/>
    <property type="project" value="InterPro"/>
</dbReference>
<feature type="binding site" description="axial binding residue" evidence="8">
    <location>
        <position position="307"/>
    </location>
    <ligand>
        <name>heme</name>
        <dbReference type="ChEBI" id="CHEBI:30413"/>
    </ligand>
    <ligandPart>
        <name>Fe</name>
        <dbReference type="ChEBI" id="CHEBI:18248"/>
    </ligandPart>
</feature>
<evidence type="ECO:0000256" key="2">
    <source>
        <dbReference type="ARBA" id="ARBA00010617"/>
    </source>
</evidence>
<evidence type="ECO:0000256" key="1">
    <source>
        <dbReference type="ARBA" id="ARBA00001971"/>
    </source>
</evidence>
<evidence type="ECO:0000256" key="5">
    <source>
        <dbReference type="ARBA" id="ARBA00023002"/>
    </source>
</evidence>
<comment type="similarity">
    <text evidence="2">Belongs to the cytochrome P450 family.</text>
</comment>
<dbReference type="InterPro" id="IPR002401">
    <property type="entry name" value="Cyt_P450_E_grp-I"/>
</dbReference>
<keyword evidence="4 8" id="KW-0479">Metal-binding</keyword>
<dbReference type="eggNOG" id="KOG0157">
    <property type="taxonomic scope" value="Eukaryota"/>
</dbReference>
<dbReference type="PRINTS" id="PR00385">
    <property type="entry name" value="P450"/>
</dbReference>
<evidence type="ECO:0000256" key="7">
    <source>
        <dbReference type="ARBA" id="ARBA00023033"/>
    </source>
</evidence>
<dbReference type="AlphaFoldDB" id="A0A1I8MWC1"/>
<dbReference type="VEuPathDB" id="VectorBase:MDOMA2_010473"/>
<evidence type="ECO:0000256" key="6">
    <source>
        <dbReference type="ARBA" id="ARBA00023004"/>
    </source>
</evidence>
<proteinExistence type="inferred from homology"/>
<keyword evidence="7" id="KW-0503">Monooxygenase</keyword>
<evidence type="ECO:0000256" key="8">
    <source>
        <dbReference type="PIRSR" id="PIRSR602401-1"/>
    </source>
</evidence>
<name>A0A1I8MWC1_MUSDO</name>
<dbReference type="GO" id="GO:0020037">
    <property type="term" value="F:heme binding"/>
    <property type="evidence" value="ECO:0007669"/>
    <property type="project" value="InterPro"/>
</dbReference>
<evidence type="ECO:0000313" key="9">
    <source>
        <dbReference type="EnsemblMetazoa" id="MDOA009118-PB"/>
    </source>
</evidence>
<dbReference type="InterPro" id="IPR050196">
    <property type="entry name" value="Cytochrome_P450_Monoox"/>
</dbReference>
<dbReference type="PRINTS" id="PR00463">
    <property type="entry name" value="EP450I"/>
</dbReference>
<dbReference type="PANTHER" id="PTHR24291:SF203">
    <property type="entry name" value="CYTOCHROME P450 4D1-RELATED"/>
    <property type="match status" value="1"/>
</dbReference>
<evidence type="ECO:0000256" key="3">
    <source>
        <dbReference type="ARBA" id="ARBA00022617"/>
    </source>
</evidence>
<sequence>MRFGAMFTTRMLSLVAAVDDVYWLSALNGWLSLQSKRPMFRCTPVHVFGYAEQVKGEKGNIIEIQSINFSIKTKMNDDDKDCKSCTVGHFRMSKITFKRIVDIRYFFDAYFRFTKLYQKSREALYILRTFTLDVILKRRSEISKLPFQDGKPLTNEDIHEEVNSLMFGGHDSSSLALLFLHYNLAKNPECQQKCYEEIMEVIGDKGDNISYETLSSLHYVDKCIKETLRIFPVVPLMARQCNEELHINGKIIPSGCTIVIPTLVMGRQSDVFPEPLKFIPERFNTDENATKLHPYASIPFAAGPRNCLGYKYAMLEMKTVLIKSLLNFEFESVVLLALTGLVVYFVKFKHMIDVTRNIPSPPSLPVLGHSLQFNRLQPHEHADFYLNLVKTYGKTLKFWLGPKLFIVLTEPSDVEVALNDMRLIEKGEAYSVMEPWFKEGLMNSPGHKWHKRRKLLTQAFHFRILKEFVKIFEQQSDIFVENLRKEYQRQSEDGFDLHNLLDWLSLDILCESAMGISINAQINGGCDYLNAVKV</sequence>
<dbReference type="Pfam" id="PF00067">
    <property type="entry name" value="p450"/>
    <property type="match status" value="2"/>
</dbReference>
<comment type="cofactor">
    <cofactor evidence="1 8">
        <name>heme</name>
        <dbReference type="ChEBI" id="CHEBI:30413"/>
    </cofactor>
</comment>
<dbReference type="GO" id="GO:0016705">
    <property type="term" value="F:oxidoreductase activity, acting on paired donors, with incorporation or reduction of molecular oxygen"/>
    <property type="evidence" value="ECO:0007669"/>
    <property type="project" value="InterPro"/>
</dbReference>
<dbReference type="EnsemblMetazoa" id="MDOA009118-RB">
    <property type="protein sequence ID" value="MDOA009118-PB"/>
    <property type="gene ID" value="MDOA009118"/>
</dbReference>
<evidence type="ECO:0000256" key="4">
    <source>
        <dbReference type="ARBA" id="ARBA00022723"/>
    </source>
</evidence>
<organism evidence="9">
    <name type="scientific">Musca domestica</name>
    <name type="common">House fly</name>
    <dbReference type="NCBI Taxonomy" id="7370"/>
    <lineage>
        <taxon>Eukaryota</taxon>
        <taxon>Metazoa</taxon>
        <taxon>Ecdysozoa</taxon>
        <taxon>Arthropoda</taxon>
        <taxon>Hexapoda</taxon>
        <taxon>Insecta</taxon>
        <taxon>Pterygota</taxon>
        <taxon>Neoptera</taxon>
        <taxon>Endopterygota</taxon>
        <taxon>Diptera</taxon>
        <taxon>Brachycera</taxon>
        <taxon>Muscomorpha</taxon>
        <taxon>Muscoidea</taxon>
        <taxon>Muscidae</taxon>
        <taxon>Musca</taxon>
    </lineage>
</organism>
<dbReference type="PANTHER" id="PTHR24291">
    <property type="entry name" value="CYTOCHROME P450 FAMILY 4"/>
    <property type="match status" value="1"/>
</dbReference>
<dbReference type="GO" id="GO:0004497">
    <property type="term" value="F:monooxygenase activity"/>
    <property type="evidence" value="ECO:0007669"/>
    <property type="project" value="UniProtKB-KW"/>
</dbReference>
<dbReference type="InterPro" id="IPR036396">
    <property type="entry name" value="Cyt_P450_sf"/>
</dbReference>
<accession>A0A1I8MWC1</accession>